<gene>
    <name evidence="1" type="ORF">H6G03_33855</name>
</gene>
<name>A0A926ZKI5_9CYAN</name>
<reference evidence="1" key="1">
    <citation type="journal article" date="2015" name="ISME J.">
        <title>Draft Genome Sequence of Streptomyces incarnatus NRRL8089, which Produces the Nucleoside Antibiotic Sinefungin.</title>
        <authorList>
            <person name="Oshima K."/>
            <person name="Hattori M."/>
            <person name="Shimizu H."/>
            <person name="Fukuda K."/>
            <person name="Nemoto M."/>
            <person name="Inagaki K."/>
            <person name="Tamura T."/>
        </authorList>
    </citation>
    <scope>NUCLEOTIDE SEQUENCE</scope>
    <source>
        <strain evidence="1">FACHB-1375</strain>
    </source>
</reference>
<dbReference type="EMBL" id="JACJPW010000156">
    <property type="protein sequence ID" value="MBD2185990.1"/>
    <property type="molecule type" value="Genomic_DNA"/>
</dbReference>
<organism evidence="1 2">
    <name type="scientific">Aerosakkonema funiforme FACHB-1375</name>
    <dbReference type="NCBI Taxonomy" id="2949571"/>
    <lineage>
        <taxon>Bacteria</taxon>
        <taxon>Bacillati</taxon>
        <taxon>Cyanobacteriota</taxon>
        <taxon>Cyanophyceae</taxon>
        <taxon>Oscillatoriophycideae</taxon>
        <taxon>Aerosakkonematales</taxon>
        <taxon>Aerosakkonemataceae</taxon>
        <taxon>Aerosakkonema</taxon>
    </lineage>
</organism>
<keyword evidence="2" id="KW-1185">Reference proteome</keyword>
<proteinExistence type="predicted"/>
<accession>A0A926ZKI5</accession>
<protein>
    <submittedName>
        <fullName evidence="1">Uncharacterized protein</fullName>
    </submittedName>
</protein>
<evidence type="ECO:0000313" key="1">
    <source>
        <dbReference type="EMBL" id="MBD2185990.1"/>
    </source>
</evidence>
<dbReference type="Proteomes" id="UP000641646">
    <property type="component" value="Unassembled WGS sequence"/>
</dbReference>
<dbReference type="RefSeq" id="WP_190474859.1">
    <property type="nucleotide sequence ID" value="NZ_JACJPW010000156.1"/>
</dbReference>
<evidence type="ECO:0000313" key="2">
    <source>
        <dbReference type="Proteomes" id="UP000641646"/>
    </source>
</evidence>
<sequence>MKPEYLDKWFPLEQQRIYTARLVKRAGLTRRRAEYFVRLWAYLLLKQQHELGKRLASPLKHLDLPQGAVACTHREASEIFYSQKERGSDRAAGMMIDRLAAIGLIEKEFDGQSICIQIRPLPELTDALKSPETAQVRPDDFNPETDAVPLANLMARYYNRLAKDQSAAPHKLVKVLRNWAGQYPKGIRVLRRSDNHNAVGIYILYPTASESEPNFFIPPGKTLFISADVQNDAFKMAVPGDPECTCVYVRTWLIDNPYIDQTTVCEFAEDVQKSLMQMQADFPNLCDLYTVSLNPVYEEMRQALGFQKTCQDSQRTIHWVYQSVKRLLALNMKETLAGIKFQPLSPV</sequence>
<comment type="caution">
    <text evidence="1">The sequence shown here is derived from an EMBL/GenBank/DDBJ whole genome shotgun (WGS) entry which is preliminary data.</text>
</comment>
<dbReference type="AlphaFoldDB" id="A0A926ZKI5"/>
<reference evidence="1" key="2">
    <citation type="submission" date="2020-08" db="EMBL/GenBank/DDBJ databases">
        <authorList>
            <person name="Chen M."/>
            <person name="Teng W."/>
            <person name="Zhao L."/>
            <person name="Hu C."/>
            <person name="Zhou Y."/>
            <person name="Han B."/>
            <person name="Song L."/>
            <person name="Shu W."/>
        </authorList>
    </citation>
    <scope>NUCLEOTIDE SEQUENCE</scope>
    <source>
        <strain evidence="1">FACHB-1375</strain>
    </source>
</reference>